<proteinExistence type="predicted"/>
<accession>A0A0F8ZV94</accession>
<organism evidence="1">
    <name type="scientific">marine sediment metagenome</name>
    <dbReference type="NCBI Taxonomy" id="412755"/>
    <lineage>
        <taxon>unclassified sequences</taxon>
        <taxon>metagenomes</taxon>
        <taxon>ecological metagenomes</taxon>
    </lineage>
</organism>
<name>A0A0F8ZV94_9ZZZZ</name>
<dbReference type="EMBL" id="LAZR01058250">
    <property type="protein sequence ID" value="KKK70304.1"/>
    <property type="molecule type" value="Genomic_DNA"/>
</dbReference>
<protein>
    <submittedName>
        <fullName evidence="1">Uncharacterized protein</fullName>
    </submittedName>
</protein>
<sequence length="85" mass="9539">MATTSSFVDQFSAYSIFPDSDVTQISNIINGLSKNAYSPLKSLFKKENSDLLHTSLNIELNIFKEIIENKELNEQLNIALSGRID</sequence>
<reference evidence="1" key="1">
    <citation type="journal article" date="2015" name="Nature">
        <title>Complex archaea that bridge the gap between prokaryotes and eukaryotes.</title>
        <authorList>
            <person name="Spang A."/>
            <person name="Saw J.H."/>
            <person name="Jorgensen S.L."/>
            <person name="Zaremba-Niedzwiedzka K."/>
            <person name="Martijn J."/>
            <person name="Lind A.E."/>
            <person name="van Eijk R."/>
            <person name="Schleper C."/>
            <person name="Guy L."/>
            <person name="Ettema T.J."/>
        </authorList>
    </citation>
    <scope>NUCLEOTIDE SEQUENCE</scope>
</reference>
<gene>
    <name evidence="1" type="ORF">LCGC14_2925350</name>
</gene>
<dbReference type="AlphaFoldDB" id="A0A0F8ZV94"/>
<comment type="caution">
    <text evidence="1">The sequence shown here is derived from an EMBL/GenBank/DDBJ whole genome shotgun (WGS) entry which is preliminary data.</text>
</comment>
<evidence type="ECO:0000313" key="1">
    <source>
        <dbReference type="EMBL" id="KKK70304.1"/>
    </source>
</evidence>
<feature type="non-terminal residue" evidence="1">
    <location>
        <position position="85"/>
    </location>
</feature>